<proteinExistence type="predicted"/>
<protein>
    <submittedName>
        <fullName evidence="1">Uncharacterized protein</fullName>
    </submittedName>
</protein>
<evidence type="ECO:0000313" key="2">
    <source>
        <dbReference type="Proteomes" id="UP001497512"/>
    </source>
</evidence>
<organism evidence="1 2">
    <name type="scientific">Sphagnum troendelagicum</name>
    <dbReference type="NCBI Taxonomy" id="128251"/>
    <lineage>
        <taxon>Eukaryota</taxon>
        <taxon>Viridiplantae</taxon>
        <taxon>Streptophyta</taxon>
        <taxon>Embryophyta</taxon>
        <taxon>Bryophyta</taxon>
        <taxon>Sphagnophytina</taxon>
        <taxon>Sphagnopsida</taxon>
        <taxon>Sphagnales</taxon>
        <taxon>Sphagnaceae</taxon>
        <taxon>Sphagnum</taxon>
    </lineage>
</organism>
<accession>A0ABP0U660</accession>
<reference evidence="1" key="1">
    <citation type="submission" date="2024-02" db="EMBL/GenBank/DDBJ databases">
        <authorList>
            <consortium name="ELIXIR-Norway"/>
            <consortium name="Elixir Norway"/>
        </authorList>
    </citation>
    <scope>NUCLEOTIDE SEQUENCE</scope>
</reference>
<dbReference type="Proteomes" id="UP001497512">
    <property type="component" value="Chromosome 19"/>
</dbReference>
<name>A0ABP0U660_9BRYO</name>
<dbReference type="EMBL" id="OZ019911">
    <property type="protein sequence ID" value="CAK9213745.1"/>
    <property type="molecule type" value="Genomic_DNA"/>
</dbReference>
<sequence length="129" mass="14729">MASQQIHVLEHISELLDMGFVWKHFAYFLHTLQRATCLEQFHDHVKTVQTITTSVCNGAEDSEINKQQCKRLENMYKETNAFVKQLEVVVEDHAVHPTLSSLLASLEELIFLLEKGEVPCVAVCRSTMV</sequence>
<gene>
    <name evidence="1" type="ORF">CSSPTR1EN2_LOCUS11935</name>
</gene>
<evidence type="ECO:0000313" key="1">
    <source>
        <dbReference type="EMBL" id="CAK9213745.1"/>
    </source>
</evidence>
<keyword evidence="2" id="KW-1185">Reference proteome</keyword>